<sequence length="481" mass="50743">MQPTFIAAIQLAIGLAILLRGTFTSAYVFMLYSGLLAGSAALVLPALGGSTIPPLQVALLFVIVAAALSPSRSLLLLPEAVRANRWLLCFAAYGIASALLAPRLFAGTMQVAPLKPLDSPDLFETALLGPSAQNLTSAVYLFGMVLVALAAYLVTCTQRGGIAALISTGIGIAWAHVVLGLVVMAAHGTPLDAILNLLRNGNYAQLDQSYQGFVRIRGLFPEPSAYADFGFAFMVLNAELWYRSIRPGATGPAAFALTMILTFSTSSTAYAALLAYGLFFVLRAFLTPRLAPASRIRQFAFAVLVIAILVAAMMLIVPELPVKFMDMVNGMTIGKSASASGRQRLFWALQGWDAFVGSYGIGIGPGSFRSSSLVTAILGSTGVIGIVSFALYLRSVLQPRRQSTYGRVALLEHSIGGAFAVAAIFSLIPLVTSSAKPDPGTNFAFLAGTALALRPKQRRKERGEGARAMTLPHGMSQTTTA</sequence>
<dbReference type="EMBL" id="JBHLTL010000001">
    <property type="protein sequence ID" value="MFC0588223.1"/>
    <property type="molecule type" value="Genomic_DNA"/>
</dbReference>
<feature type="transmembrane region" description="Helical" evidence="2">
    <location>
        <begin position="254"/>
        <end position="279"/>
    </location>
</feature>
<reference evidence="3 4" key="1">
    <citation type="submission" date="2024-09" db="EMBL/GenBank/DDBJ databases">
        <authorList>
            <person name="Sun Q."/>
            <person name="Mori K."/>
        </authorList>
    </citation>
    <scope>NUCLEOTIDE SEQUENCE [LARGE SCALE GENOMIC DNA]</scope>
    <source>
        <strain evidence="3 4">NCAIM B.02537</strain>
    </source>
</reference>
<organism evidence="3 4">
    <name type="scientific">Novosphingobium aquiterrae</name>
    <dbReference type="NCBI Taxonomy" id="624388"/>
    <lineage>
        <taxon>Bacteria</taxon>
        <taxon>Pseudomonadati</taxon>
        <taxon>Pseudomonadota</taxon>
        <taxon>Alphaproteobacteria</taxon>
        <taxon>Sphingomonadales</taxon>
        <taxon>Sphingomonadaceae</taxon>
        <taxon>Novosphingobium</taxon>
    </lineage>
</organism>
<feature type="transmembrane region" description="Helical" evidence="2">
    <location>
        <begin position="299"/>
        <end position="317"/>
    </location>
</feature>
<feature type="transmembrane region" description="Helical" evidence="2">
    <location>
        <begin position="55"/>
        <end position="75"/>
    </location>
</feature>
<keyword evidence="4" id="KW-1185">Reference proteome</keyword>
<comment type="caution">
    <text evidence="3">The sequence shown here is derived from an EMBL/GenBank/DDBJ whole genome shotgun (WGS) entry which is preliminary data.</text>
</comment>
<name>A0ABV6PGM9_9SPHN</name>
<keyword evidence="3" id="KW-0378">Hydrolase</keyword>
<feature type="region of interest" description="Disordered" evidence="1">
    <location>
        <begin position="456"/>
        <end position="481"/>
    </location>
</feature>
<evidence type="ECO:0000313" key="4">
    <source>
        <dbReference type="Proteomes" id="UP001589943"/>
    </source>
</evidence>
<accession>A0ABV6PGM9</accession>
<feature type="transmembrane region" description="Helical" evidence="2">
    <location>
        <begin position="87"/>
        <end position="106"/>
    </location>
</feature>
<feature type="transmembrane region" description="Helical" evidence="2">
    <location>
        <begin position="405"/>
        <end position="428"/>
    </location>
</feature>
<evidence type="ECO:0000313" key="3">
    <source>
        <dbReference type="EMBL" id="MFC0588223.1"/>
    </source>
</evidence>
<feature type="transmembrane region" description="Helical" evidence="2">
    <location>
        <begin position="6"/>
        <end position="23"/>
    </location>
</feature>
<feature type="transmembrane region" description="Helical" evidence="2">
    <location>
        <begin position="30"/>
        <end position="49"/>
    </location>
</feature>
<protein>
    <submittedName>
        <fullName evidence="3">Glycoside hydrolase</fullName>
    </submittedName>
</protein>
<keyword evidence="2" id="KW-0812">Transmembrane</keyword>
<dbReference type="RefSeq" id="WP_379479730.1">
    <property type="nucleotide sequence ID" value="NZ_JBHLTL010000001.1"/>
</dbReference>
<keyword evidence="2" id="KW-0472">Membrane</keyword>
<feature type="transmembrane region" description="Helical" evidence="2">
    <location>
        <begin position="373"/>
        <end position="393"/>
    </location>
</feature>
<proteinExistence type="predicted"/>
<evidence type="ECO:0000256" key="1">
    <source>
        <dbReference type="SAM" id="MobiDB-lite"/>
    </source>
</evidence>
<dbReference type="Proteomes" id="UP001589943">
    <property type="component" value="Unassembled WGS sequence"/>
</dbReference>
<evidence type="ECO:0000256" key="2">
    <source>
        <dbReference type="SAM" id="Phobius"/>
    </source>
</evidence>
<feature type="transmembrane region" description="Helical" evidence="2">
    <location>
        <begin position="137"/>
        <end position="155"/>
    </location>
</feature>
<dbReference type="GO" id="GO:0016787">
    <property type="term" value="F:hydrolase activity"/>
    <property type="evidence" value="ECO:0007669"/>
    <property type="project" value="UniProtKB-KW"/>
</dbReference>
<gene>
    <name evidence="3" type="ORF">ACFFF7_02225</name>
</gene>
<feature type="transmembrane region" description="Helical" evidence="2">
    <location>
        <begin position="162"/>
        <end position="186"/>
    </location>
</feature>
<keyword evidence="2" id="KW-1133">Transmembrane helix</keyword>